<proteinExistence type="predicted"/>
<evidence type="ECO:0008006" key="4">
    <source>
        <dbReference type="Google" id="ProtNLM"/>
    </source>
</evidence>
<evidence type="ECO:0000313" key="3">
    <source>
        <dbReference type="Proteomes" id="UP001239909"/>
    </source>
</evidence>
<sequence>MRIKTIALAGLMTLGLGACHYYGPGYPVRAAAGAVVGATVGAVAGAAIGAATGGYHYGPYYGYYGPRRPYYRRGYYRHW</sequence>
<organism evidence="2 3">
    <name type="scientific">Paralimibaculum aggregatum</name>
    <dbReference type="NCBI Taxonomy" id="3036245"/>
    <lineage>
        <taxon>Bacteria</taxon>
        <taxon>Pseudomonadati</taxon>
        <taxon>Pseudomonadota</taxon>
        <taxon>Alphaproteobacteria</taxon>
        <taxon>Rhodobacterales</taxon>
        <taxon>Paracoccaceae</taxon>
        <taxon>Paralimibaculum</taxon>
    </lineage>
</organism>
<dbReference type="EMBL" id="BSYI01000011">
    <property type="protein sequence ID" value="GMG82550.1"/>
    <property type="molecule type" value="Genomic_DNA"/>
</dbReference>
<keyword evidence="1" id="KW-0812">Transmembrane</keyword>
<name>A0ABQ6LJZ8_9RHOB</name>
<accession>A0ABQ6LJZ8</accession>
<evidence type="ECO:0000256" key="1">
    <source>
        <dbReference type="SAM" id="Phobius"/>
    </source>
</evidence>
<protein>
    <recommendedName>
        <fullName evidence="4">Glycine zipper domain-containing protein</fullName>
    </recommendedName>
</protein>
<reference evidence="2 3" key="1">
    <citation type="submission" date="2023-04" db="EMBL/GenBank/DDBJ databases">
        <title>Marinoamorphus aggregata gen. nov., sp. Nov., isolate from tissue of brittle star Ophioplocus japonicus.</title>
        <authorList>
            <person name="Kawano K."/>
            <person name="Sawayama S."/>
            <person name="Nakagawa S."/>
        </authorList>
    </citation>
    <scope>NUCLEOTIDE SEQUENCE [LARGE SCALE GENOMIC DNA]</scope>
    <source>
        <strain evidence="2 3">NKW23</strain>
    </source>
</reference>
<evidence type="ECO:0000313" key="2">
    <source>
        <dbReference type="EMBL" id="GMG82550.1"/>
    </source>
</evidence>
<dbReference type="RefSeq" id="WP_285671334.1">
    <property type="nucleotide sequence ID" value="NZ_BSYI01000011.1"/>
</dbReference>
<keyword evidence="1" id="KW-0472">Membrane</keyword>
<keyword evidence="1" id="KW-1133">Transmembrane helix</keyword>
<gene>
    <name evidence="2" type="ORF">LNKW23_17630</name>
</gene>
<dbReference type="PROSITE" id="PS51257">
    <property type="entry name" value="PROKAR_LIPOPROTEIN"/>
    <property type="match status" value="1"/>
</dbReference>
<comment type="caution">
    <text evidence="2">The sequence shown here is derived from an EMBL/GenBank/DDBJ whole genome shotgun (WGS) entry which is preliminary data.</text>
</comment>
<feature type="transmembrane region" description="Helical" evidence="1">
    <location>
        <begin position="33"/>
        <end position="58"/>
    </location>
</feature>
<keyword evidence="3" id="KW-1185">Reference proteome</keyword>
<dbReference type="Proteomes" id="UP001239909">
    <property type="component" value="Unassembled WGS sequence"/>
</dbReference>